<dbReference type="Gene3D" id="1.20.1070.10">
    <property type="entry name" value="Rhodopsin 7-helix transmembrane proteins"/>
    <property type="match status" value="3"/>
</dbReference>
<dbReference type="PROSITE" id="PS00237">
    <property type="entry name" value="G_PROTEIN_RECEP_F1_1"/>
    <property type="match status" value="1"/>
</dbReference>
<name>A0ABN8N762_9CNID</name>
<dbReference type="InterPro" id="IPR017452">
    <property type="entry name" value="GPCR_Rhodpsn_7TM"/>
</dbReference>
<proteinExistence type="inferred from homology"/>
<evidence type="ECO:0000256" key="6">
    <source>
        <dbReference type="ARBA" id="ARBA00023136"/>
    </source>
</evidence>
<feature type="domain" description="G-protein coupled receptors family 1 profile" evidence="12">
    <location>
        <begin position="64"/>
        <end position="201"/>
    </location>
</feature>
<gene>
    <name evidence="13" type="ORF">PLOB_00000845</name>
</gene>
<keyword evidence="7 10" id="KW-0675">Receptor</keyword>
<dbReference type="CDD" id="cd00637">
    <property type="entry name" value="7tm_classA_rhodopsin-like"/>
    <property type="match status" value="2"/>
</dbReference>
<keyword evidence="9 10" id="KW-0807">Transducer</keyword>
<feature type="transmembrane region" description="Helical" evidence="11">
    <location>
        <begin position="84"/>
        <end position="105"/>
    </location>
</feature>
<dbReference type="PRINTS" id="PR00237">
    <property type="entry name" value="GPCRRHODOPSN"/>
</dbReference>
<dbReference type="PANTHER" id="PTHR24246">
    <property type="entry name" value="OLFACTORY RECEPTOR AND ADENOSINE RECEPTOR"/>
    <property type="match status" value="1"/>
</dbReference>
<feature type="transmembrane region" description="Helical" evidence="11">
    <location>
        <begin position="392"/>
        <end position="413"/>
    </location>
</feature>
<reference evidence="13 14" key="1">
    <citation type="submission" date="2022-05" db="EMBL/GenBank/DDBJ databases">
        <authorList>
            <consortium name="Genoscope - CEA"/>
            <person name="William W."/>
        </authorList>
    </citation>
    <scope>NUCLEOTIDE SEQUENCE [LARGE SCALE GENOMIC DNA]</scope>
</reference>
<evidence type="ECO:0000259" key="12">
    <source>
        <dbReference type="PROSITE" id="PS50262"/>
    </source>
</evidence>
<feature type="transmembrane region" description="Helical" evidence="11">
    <location>
        <begin position="419"/>
        <end position="444"/>
    </location>
</feature>
<evidence type="ECO:0000256" key="2">
    <source>
        <dbReference type="ARBA" id="ARBA00022475"/>
    </source>
</evidence>
<sequence length="492" mass="55461">TEEALSKAQVIDWSCTLTWEAAFITLGNLLTIVIFAFFKKIRVKKSLYLVLNMAFADLALGSVCLPLSIFIIETHHQLTIERSPILASIFTVFLLHFVSVVGLFFGLCLYGLSIVLIICGLNIGIWRKFQQKTVPQLQNRALQNQRLTKALMFVSVMALSSWLPSVAYNLADFFEYKMSDNIFLVSFFMYFSNSFINPVVYALRIPEFKQALNQSKSKSQDCCVTFKPEILLSAHARTSQADALHVDQKAAKFTTNSHNTSLTATREIVSKAQAITWSFALASEAVVIVVGNLLTIVLFASNKKLRTKKSLYLVLNMAFADLVLGGVCLPTSVYVLGTRYRLSQELTTPTSFLKIVFTVFSQASLITATLISAERFYAIYWPLKHRTLSARAYKLVILTVWIVATLFHTVYLLPFFTPLAVYTFVSFYALFLVLTICGFNIGIWRKCQQKTTSHHQNTALQNQRLTKALLLVSISTSCSWFPTIIYNLISIF</sequence>
<feature type="transmembrane region" description="Helical" evidence="11">
    <location>
        <begin position="465"/>
        <end position="489"/>
    </location>
</feature>
<comment type="similarity">
    <text evidence="10">Belongs to the G-protein coupled receptor 1 family.</text>
</comment>
<feature type="non-terminal residue" evidence="13">
    <location>
        <position position="492"/>
    </location>
</feature>
<feature type="non-terminal residue" evidence="13">
    <location>
        <position position="1"/>
    </location>
</feature>
<keyword evidence="4 11" id="KW-1133">Transmembrane helix</keyword>
<keyword evidence="8" id="KW-0325">Glycoprotein</keyword>
<organism evidence="13 14">
    <name type="scientific">Porites lobata</name>
    <dbReference type="NCBI Taxonomy" id="104759"/>
    <lineage>
        <taxon>Eukaryota</taxon>
        <taxon>Metazoa</taxon>
        <taxon>Cnidaria</taxon>
        <taxon>Anthozoa</taxon>
        <taxon>Hexacorallia</taxon>
        <taxon>Scleractinia</taxon>
        <taxon>Fungiina</taxon>
        <taxon>Poritidae</taxon>
        <taxon>Porites</taxon>
    </lineage>
</organism>
<keyword evidence="6 11" id="KW-0472">Membrane</keyword>
<comment type="caution">
    <text evidence="13">The sequence shown here is derived from an EMBL/GenBank/DDBJ whole genome shotgun (WGS) entry which is preliminary data.</text>
</comment>
<accession>A0ABN8N762</accession>
<dbReference type="PROSITE" id="PS50262">
    <property type="entry name" value="G_PROTEIN_RECEP_F1_2"/>
    <property type="match status" value="2"/>
</dbReference>
<feature type="transmembrane region" description="Helical" evidence="11">
    <location>
        <begin position="311"/>
        <end position="332"/>
    </location>
</feature>
<feature type="transmembrane region" description="Helical" evidence="11">
    <location>
        <begin position="21"/>
        <end position="38"/>
    </location>
</feature>
<keyword evidence="2" id="KW-1003">Cell membrane</keyword>
<evidence type="ECO:0000256" key="11">
    <source>
        <dbReference type="SAM" id="Phobius"/>
    </source>
</evidence>
<feature type="transmembrane region" description="Helical" evidence="11">
    <location>
        <begin position="150"/>
        <end position="170"/>
    </location>
</feature>
<evidence type="ECO:0000313" key="13">
    <source>
        <dbReference type="EMBL" id="CAH3043025.1"/>
    </source>
</evidence>
<feature type="transmembrane region" description="Helical" evidence="11">
    <location>
        <begin position="275"/>
        <end position="299"/>
    </location>
</feature>
<evidence type="ECO:0000256" key="5">
    <source>
        <dbReference type="ARBA" id="ARBA00023040"/>
    </source>
</evidence>
<dbReference type="EMBL" id="CALNXK010000010">
    <property type="protein sequence ID" value="CAH3043025.1"/>
    <property type="molecule type" value="Genomic_DNA"/>
</dbReference>
<evidence type="ECO:0000256" key="1">
    <source>
        <dbReference type="ARBA" id="ARBA00004651"/>
    </source>
</evidence>
<comment type="subcellular location">
    <subcellularLocation>
        <location evidence="1">Cell membrane</location>
        <topology evidence="1">Multi-pass membrane protein</topology>
    </subcellularLocation>
</comment>
<evidence type="ECO:0000256" key="9">
    <source>
        <dbReference type="ARBA" id="ARBA00023224"/>
    </source>
</evidence>
<dbReference type="Proteomes" id="UP001159405">
    <property type="component" value="Unassembled WGS sequence"/>
</dbReference>
<dbReference type="SUPFAM" id="SSF81321">
    <property type="entry name" value="Family A G protein-coupled receptor-like"/>
    <property type="match status" value="2"/>
</dbReference>
<evidence type="ECO:0000256" key="3">
    <source>
        <dbReference type="ARBA" id="ARBA00022692"/>
    </source>
</evidence>
<feature type="transmembrane region" description="Helical" evidence="11">
    <location>
        <begin position="182"/>
        <end position="203"/>
    </location>
</feature>
<dbReference type="InterPro" id="IPR000276">
    <property type="entry name" value="GPCR_Rhodpsn"/>
</dbReference>
<keyword evidence="3 10" id="KW-0812">Transmembrane</keyword>
<feature type="domain" description="G-protein coupled receptors family 1 profile" evidence="12">
    <location>
        <begin position="291"/>
        <end position="492"/>
    </location>
</feature>
<evidence type="ECO:0000256" key="8">
    <source>
        <dbReference type="ARBA" id="ARBA00023180"/>
    </source>
</evidence>
<evidence type="ECO:0000256" key="4">
    <source>
        <dbReference type="ARBA" id="ARBA00022989"/>
    </source>
</evidence>
<keyword evidence="5 10" id="KW-0297">G-protein coupled receptor</keyword>
<protein>
    <recommendedName>
        <fullName evidence="12">G-protein coupled receptors family 1 profile domain-containing protein</fullName>
    </recommendedName>
</protein>
<dbReference type="PANTHER" id="PTHR24246:SF27">
    <property type="entry name" value="ADENOSINE RECEPTOR, ISOFORM A"/>
    <property type="match status" value="1"/>
</dbReference>
<dbReference type="Pfam" id="PF00001">
    <property type="entry name" value="7tm_1"/>
    <property type="match status" value="2"/>
</dbReference>
<evidence type="ECO:0000256" key="10">
    <source>
        <dbReference type="RuleBase" id="RU000688"/>
    </source>
</evidence>
<feature type="transmembrane region" description="Helical" evidence="11">
    <location>
        <begin position="50"/>
        <end position="72"/>
    </location>
</feature>
<evidence type="ECO:0000256" key="7">
    <source>
        <dbReference type="ARBA" id="ARBA00023170"/>
    </source>
</evidence>
<keyword evidence="14" id="KW-1185">Reference proteome</keyword>
<evidence type="ECO:0000313" key="14">
    <source>
        <dbReference type="Proteomes" id="UP001159405"/>
    </source>
</evidence>